<comment type="caution">
    <text evidence="4">The sequence shown here is derived from an EMBL/GenBank/DDBJ whole genome shotgun (WGS) entry which is preliminary data.</text>
</comment>
<reference evidence="4 5" key="1">
    <citation type="submission" date="2020-10" db="EMBL/GenBank/DDBJ databases">
        <title>Draft genome and description of Brachybacterium epidermidis sp nov.</title>
        <authorList>
            <person name="Boxberger M."/>
            <person name="La Scola B."/>
        </authorList>
    </citation>
    <scope>NUCLEOTIDE SEQUENCE [LARGE SCALE GENOMIC DNA]</scope>
    <source>
        <strain evidence="4 5">Marseille-Q2903</strain>
    </source>
</reference>
<dbReference type="InterPro" id="IPR043839">
    <property type="entry name" value="PafC_HTH"/>
</dbReference>
<feature type="region of interest" description="Disordered" evidence="1">
    <location>
        <begin position="456"/>
        <end position="484"/>
    </location>
</feature>
<accession>A0ABR9W2H3</accession>
<dbReference type="PROSITE" id="PS52050">
    <property type="entry name" value="WYL"/>
    <property type="match status" value="2"/>
</dbReference>
<protein>
    <submittedName>
        <fullName evidence="4">WYL domain-containing protein</fullName>
    </submittedName>
</protein>
<dbReference type="PANTHER" id="PTHR34580:SF3">
    <property type="entry name" value="PROTEIN PAFB"/>
    <property type="match status" value="1"/>
</dbReference>
<evidence type="ECO:0000313" key="5">
    <source>
        <dbReference type="Proteomes" id="UP000644727"/>
    </source>
</evidence>
<dbReference type="Pfam" id="PF13280">
    <property type="entry name" value="WYL"/>
    <property type="match status" value="2"/>
</dbReference>
<evidence type="ECO:0000259" key="2">
    <source>
        <dbReference type="Pfam" id="PF13280"/>
    </source>
</evidence>
<dbReference type="InterPro" id="IPR026881">
    <property type="entry name" value="WYL_dom"/>
</dbReference>
<evidence type="ECO:0000259" key="3">
    <source>
        <dbReference type="Pfam" id="PF19187"/>
    </source>
</evidence>
<organism evidence="4 5">
    <name type="scientific">Brachybacterium epidermidis</name>
    <dbReference type="NCBI Taxonomy" id="2781983"/>
    <lineage>
        <taxon>Bacteria</taxon>
        <taxon>Bacillati</taxon>
        <taxon>Actinomycetota</taxon>
        <taxon>Actinomycetes</taxon>
        <taxon>Micrococcales</taxon>
        <taxon>Dermabacteraceae</taxon>
        <taxon>Brachybacterium</taxon>
    </lineage>
</organism>
<feature type="domain" description="WYL" evidence="2">
    <location>
        <begin position="139"/>
        <end position="203"/>
    </location>
</feature>
<evidence type="ECO:0000256" key="1">
    <source>
        <dbReference type="SAM" id="MobiDB-lite"/>
    </source>
</evidence>
<dbReference type="InterPro" id="IPR051534">
    <property type="entry name" value="CBASS_pafABC_assoc_protein"/>
</dbReference>
<evidence type="ECO:0000313" key="4">
    <source>
        <dbReference type="EMBL" id="MBE9404632.1"/>
    </source>
</evidence>
<dbReference type="Pfam" id="PF19187">
    <property type="entry name" value="HTH_PafC"/>
    <property type="match status" value="1"/>
</dbReference>
<sequence>MERLLNVIMTIGSRRRIDRSKLFQVIPDYAAAPSETAAERMFERDKAAILDLGLPLVSEPDVLDENTVYYRLDTTPGHAVLDLTTQEYTVLLAASRAWDDAAAGGAARRVRSKLLSLGHDADPDLLRRAPRGSVESLPVLTPLLEAVTSASAVSFDYRATTGALTSRTVEPWVVGVHDGHWYVHGYDRDREDARVFRASRIESFPRVGGAAPWPRPSRVDLAEVLGRLQTGGDPAPAVIEASPYKALELRDRAGAPLEAKRFETPILPRSALRRLVLGSARWTTLVDPAPWRAEIAQILSRIAEQHEGPGDLAAVQAAPARPAPRIRVSSSGSDQLSRLISEASYVQSRDEVDLAELAQALGISQQQLIADLQVLFVCGDMGTGFEDLIEAEWEQGTVRVRNAEPLRRALRLSDVEVTALLAGLAALEPAAGEEVRLVAAARQKLLASRDTVTEGADAGARAGTAAQTGPEGVTPSGAGEASEVNGTGAQLIGSRAETVLGAVHRALAVDDPADPSGALTIRYSAPDRPGTSVRRIRPVRIETDGIRSYLRAYCELAQGERRFRLDRVVEVLPDGAPQHPADPAEAGAALDLSGVVEGEVWLRLEPEAHWIAEAFDARELREAGTETQPASYARLVDPLRSPLVDAVLEAAGAADVVHPTSLRDTIVTVSRTSELRHRASEALP</sequence>
<dbReference type="Proteomes" id="UP000644727">
    <property type="component" value="Unassembled WGS sequence"/>
</dbReference>
<keyword evidence="5" id="KW-1185">Reference proteome</keyword>
<feature type="domain" description="WYL" evidence="2">
    <location>
        <begin position="519"/>
        <end position="571"/>
    </location>
</feature>
<name>A0ABR9W2H3_9MICO</name>
<feature type="compositionally biased region" description="Low complexity" evidence="1">
    <location>
        <begin position="456"/>
        <end position="469"/>
    </location>
</feature>
<gene>
    <name evidence="4" type="ORF">IOE58_10700</name>
</gene>
<feature type="domain" description="PafC HTH" evidence="3">
    <location>
        <begin position="334"/>
        <end position="446"/>
    </location>
</feature>
<dbReference type="PANTHER" id="PTHR34580">
    <property type="match status" value="1"/>
</dbReference>
<dbReference type="EMBL" id="JADEYR010000012">
    <property type="protein sequence ID" value="MBE9404632.1"/>
    <property type="molecule type" value="Genomic_DNA"/>
</dbReference>
<proteinExistence type="predicted"/>